<evidence type="ECO:0000256" key="4">
    <source>
        <dbReference type="SAM" id="SignalP"/>
    </source>
</evidence>
<keyword evidence="2" id="KW-1015">Disulfide bond</keyword>
<feature type="signal peptide" evidence="4">
    <location>
        <begin position="1"/>
        <end position="17"/>
    </location>
</feature>
<keyword evidence="6" id="KW-1185">Reference proteome</keyword>
<dbReference type="PROSITE" id="PS51670">
    <property type="entry name" value="SHKT"/>
    <property type="match status" value="2"/>
</dbReference>
<dbReference type="InterPro" id="IPR003582">
    <property type="entry name" value="ShKT_dom"/>
</dbReference>
<evidence type="ECO:0000256" key="2">
    <source>
        <dbReference type="ARBA" id="ARBA00023157"/>
    </source>
</evidence>
<evidence type="ECO:0000259" key="5">
    <source>
        <dbReference type="PROSITE" id="PS51670"/>
    </source>
</evidence>
<name>A0A914C8C7_9BILA</name>
<dbReference type="Gene3D" id="1.10.10.1940">
    <property type="match status" value="4"/>
</dbReference>
<dbReference type="Proteomes" id="UP000887540">
    <property type="component" value="Unplaced"/>
</dbReference>
<accession>A0A914C8C7</accession>
<evidence type="ECO:0000313" key="6">
    <source>
        <dbReference type="Proteomes" id="UP000887540"/>
    </source>
</evidence>
<dbReference type="SMART" id="SM00254">
    <property type="entry name" value="ShKT"/>
    <property type="match status" value="4"/>
</dbReference>
<reference evidence="7" key="1">
    <citation type="submission" date="2022-11" db="UniProtKB">
        <authorList>
            <consortium name="WormBaseParasite"/>
        </authorList>
    </citation>
    <scope>IDENTIFICATION</scope>
</reference>
<organism evidence="6 7">
    <name type="scientific">Acrobeloides nanus</name>
    <dbReference type="NCBI Taxonomy" id="290746"/>
    <lineage>
        <taxon>Eukaryota</taxon>
        <taxon>Metazoa</taxon>
        <taxon>Ecdysozoa</taxon>
        <taxon>Nematoda</taxon>
        <taxon>Chromadorea</taxon>
        <taxon>Rhabditida</taxon>
        <taxon>Tylenchina</taxon>
        <taxon>Cephalobomorpha</taxon>
        <taxon>Cephaloboidea</taxon>
        <taxon>Cephalobidae</taxon>
        <taxon>Acrobeloides</taxon>
    </lineage>
</organism>
<dbReference type="Pfam" id="PF01549">
    <property type="entry name" value="ShK"/>
    <property type="match status" value="4"/>
</dbReference>
<feature type="domain" description="ShKT" evidence="5">
    <location>
        <begin position="114"/>
        <end position="163"/>
    </location>
</feature>
<comment type="caution">
    <text evidence="3">Lacks conserved residue(s) required for the propagation of feature annotation.</text>
</comment>
<dbReference type="WBParaSite" id="ACRNAN_Path_457.g1734.t2">
    <property type="protein sequence ID" value="ACRNAN_Path_457.g1734.t2"/>
    <property type="gene ID" value="ACRNAN_Path_457.g1734"/>
</dbReference>
<evidence type="ECO:0000256" key="3">
    <source>
        <dbReference type="PROSITE-ProRule" id="PRU01005"/>
    </source>
</evidence>
<dbReference type="FunFam" id="1.10.10.1940:FF:000002">
    <property type="entry name" value="PHAryngeal gland Toxin-related"/>
    <property type="match status" value="2"/>
</dbReference>
<dbReference type="PANTHER" id="PTHR46219">
    <property type="entry name" value="PROTEIN CBG11138"/>
    <property type="match status" value="1"/>
</dbReference>
<feature type="domain" description="ShKT" evidence="5">
    <location>
        <begin position="19"/>
        <end position="59"/>
    </location>
</feature>
<sequence>MYAIVIFGLAFIYYAYPACVDLTNASTGVSDCSRLSYLCNNTLYYTLMTQQCPATCGRCSTTTNTTTSTTCVDLTNPLTGVSDCSSRAYLCNNTLYYTLMTQQCPATCRRCSTTTNTTTTTTCVDLTNPSTGVSDCSSRAYLCNNSVYYTLMTQQCPATCGRCTSTNTTSTSTSTSTCGTDSRCSSWVTNGFCNSTFYTTAQKTSFCGVACGLCTSGKK</sequence>
<protein>
    <submittedName>
        <fullName evidence="7">ShKT domain-containing protein</fullName>
    </submittedName>
</protein>
<evidence type="ECO:0000313" key="7">
    <source>
        <dbReference type="WBParaSite" id="ACRNAN_Path_457.g1734.t2"/>
    </source>
</evidence>
<dbReference type="PANTHER" id="PTHR46219:SF18">
    <property type="entry name" value="SHKT DOMAIN-CONTAINING PROTEIN"/>
    <property type="match status" value="1"/>
</dbReference>
<keyword evidence="1 4" id="KW-0732">Signal</keyword>
<proteinExistence type="predicted"/>
<feature type="chain" id="PRO_5037869621" evidence="4">
    <location>
        <begin position="18"/>
        <end position="219"/>
    </location>
</feature>
<dbReference type="AlphaFoldDB" id="A0A914C8C7"/>
<evidence type="ECO:0000256" key="1">
    <source>
        <dbReference type="ARBA" id="ARBA00022729"/>
    </source>
</evidence>